<gene>
    <name evidence="2" type="ORF">NDU88_008524</name>
</gene>
<feature type="signal peptide" evidence="1">
    <location>
        <begin position="1"/>
        <end position="20"/>
    </location>
</feature>
<sequence>MQRSLRIVLFIRLLCFRVLSLSCRGRPASYFITGIRIPEGSAPLLRPRSAPGVPGGLEAAIFDIRVFRRPATRMKSSCGVQELQEARRG</sequence>
<evidence type="ECO:0008006" key="4">
    <source>
        <dbReference type="Google" id="ProtNLM"/>
    </source>
</evidence>
<evidence type="ECO:0000313" key="2">
    <source>
        <dbReference type="EMBL" id="KAJ1142197.1"/>
    </source>
</evidence>
<dbReference type="Proteomes" id="UP001066276">
    <property type="component" value="Chromosome 6"/>
</dbReference>
<protein>
    <recommendedName>
        <fullName evidence="4">Secreted protein</fullName>
    </recommendedName>
</protein>
<proteinExistence type="predicted"/>
<accession>A0AAV7QNS4</accession>
<keyword evidence="3" id="KW-1185">Reference proteome</keyword>
<keyword evidence="1" id="KW-0732">Signal</keyword>
<evidence type="ECO:0000313" key="3">
    <source>
        <dbReference type="Proteomes" id="UP001066276"/>
    </source>
</evidence>
<comment type="caution">
    <text evidence="2">The sequence shown here is derived from an EMBL/GenBank/DDBJ whole genome shotgun (WGS) entry which is preliminary data.</text>
</comment>
<reference evidence="2" key="1">
    <citation type="journal article" date="2022" name="bioRxiv">
        <title>Sequencing and chromosome-scale assembly of the giantPleurodeles waltlgenome.</title>
        <authorList>
            <person name="Brown T."/>
            <person name="Elewa A."/>
            <person name="Iarovenko S."/>
            <person name="Subramanian E."/>
            <person name="Araus A.J."/>
            <person name="Petzold A."/>
            <person name="Susuki M."/>
            <person name="Suzuki K.-i.T."/>
            <person name="Hayashi T."/>
            <person name="Toyoda A."/>
            <person name="Oliveira C."/>
            <person name="Osipova E."/>
            <person name="Leigh N.D."/>
            <person name="Simon A."/>
            <person name="Yun M.H."/>
        </authorList>
    </citation>
    <scope>NUCLEOTIDE SEQUENCE</scope>
    <source>
        <strain evidence="2">20211129_DDA</strain>
        <tissue evidence="2">Liver</tissue>
    </source>
</reference>
<dbReference type="AlphaFoldDB" id="A0AAV7QNS4"/>
<evidence type="ECO:0000256" key="1">
    <source>
        <dbReference type="SAM" id="SignalP"/>
    </source>
</evidence>
<dbReference type="EMBL" id="JANPWB010000010">
    <property type="protein sequence ID" value="KAJ1142197.1"/>
    <property type="molecule type" value="Genomic_DNA"/>
</dbReference>
<feature type="chain" id="PRO_5044012216" description="Secreted protein" evidence="1">
    <location>
        <begin position="21"/>
        <end position="89"/>
    </location>
</feature>
<name>A0AAV7QNS4_PLEWA</name>
<organism evidence="2 3">
    <name type="scientific">Pleurodeles waltl</name>
    <name type="common">Iberian ribbed newt</name>
    <dbReference type="NCBI Taxonomy" id="8319"/>
    <lineage>
        <taxon>Eukaryota</taxon>
        <taxon>Metazoa</taxon>
        <taxon>Chordata</taxon>
        <taxon>Craniata</taxon>
        <taxon>Vertebrata</taxon>
        <taxon>Euteleostomi</taxon>
        <taxon>Amphibia</taxon>
        <taxon>Batrachia</taxon>
        <taxon>Caudata</taxon>
        <taxon>Salamandroidea</taxon>
        <taxon>Salamandridae</taxon>
        <taxon>Pleurodelinae</taxon>
        <taxon>Pleurodeles</taxon>
    </lineage>
</organism>